<feature type="region of interest" description="Disordered" evidence="1">
    <location>
        <begin position="19"/>
        <end position="103"/>
    </location>
</feature>
<evidence type="ECO:0000256" key="1">
    <source>
        <dbReference type="SAM" id="MobiDB-lite"/>
    </source>
</evidence>
<sequence>MGEHQSQMVDGLHELYRRSVDGEGWPGPPLAVRPETEGQPLTHDLLSRLGVLDQDRNRQDIRAEQGDPSNQMAAPNPNEHSNEGSSGIIPDSETGRAAFPFDHSTSASVHATIFGQLSQQQHIAQTESSMTETLSSDPSSLPDAMTMDFRSLQTMPSYTTTLGQQMPVPVREWMVYIPDDDDEVHPPPNT</sequence>
<proteinExistence type="predicted"/>
<gene>
    <name evidence="2" type="ORF">BDV37DRAFT_279875</name>
</gene>
<dbReference type="OrthoDB" id="4151048at2759"/>
<feature type="region of interest" description="Disordered" evidence="1">
    <location>
        <begin position="119"/>
        <end position="144"/>
    </location>
</feature>
<dbReference type="EMBL" id="ML736748">
    <property type="protein sequence ID" value="KAE8407342.1"/>
    <property type="molecule type" value="Genomic_DNA"/>
</dbReference>
<keyword evidence="3" id="KW-1185">Reference proteome</keyword>
<evidence type="ECO:0000313" key="3">
    <source>
        <dbReference type="Proteomes" id="UP000325579"/>
    </source>
</evidence>
<accession>A0A5N7DLM3</accession>
<dbReference type="GeneID" id="43671111"/>
<reference evidence="2 3" key="1">
    <citation type="submission" date="2019-04" db="EMBL/GenBank/DDBJ databases">
        <authorList>
            <consortium name="DOE Joint Genome Institute"/>
            <person name="Mondo S."/>
            <person name="Kjaerbolling I."/>
            <person name="Vesth T."/>
            <person name="Frisvad J.C."/>
            <person name="Nybo J.L."/>
            <person name="Theobald S."/>
            <person name="Kildgaard S."/>
            <person name="Isbrandt T."/>
            <person name="Kuo A."/>
            <person name="Sato A."/>
            <person name="Lyhne E.K."/>
            <person name="Kogle M.E."/>
            <person name="Wiebenga A."/>
            <person name="Kun R.S."/>
            <person name="Lubbers R.J."/>
            <person name="Makela M.R."/>
            <person name="Barry K."/>
            <person name="Chovatia M."/>
            <person name="Clum A."/>
            <person name="Daum C."/>
            <person name="Haridas S."/>
            <person name="He G."/>
            <person name="LaButti K."/>
            <person name="Lipzen A."/>
            <person name="Riley R."/>
            <person name="Salamov A."/>
            <person name="Simmons B.A."/>
            <person name="Magnuson J.K."/>
            <person name="Henrissat B."/>
            <person name="Mortensen U.H."/>
            <person name="Larsen T.O."/>
            <person name="Devries R.P."/>
            <person name="Grigoriev I.V."/>
            <person name="Machida M."/>
            <person name="Baker S.E."/>
            <person name="Andersen M.R."/>
            <person name="Cantor M.N."/>
            <person name="Hua S.X."/>
        </authorList>
    </citation>
    <scope>NUCLEOTIDE SEQUENCE [LARGE SCALE GENOMIC DNA]</scope>
    <source>
        <strain evidence="2 3">CBS 119388</strain>
    </source>
</reference>
<evidence type="ECO:0000313" key="2">
    <source>
        <dbReference type="EMBL" id="KAE8407342.1"/>
    </source>
</evidence>
<dbReference type="Proteomes" id="UP000325579">
    <property type="component" value="Unassembled WGS sequence"/>
</dbReference>
<feature type="compositionally biased region" description="Polar residues" evidence="1">
    <location>
        <begin position="119"/>
        <end position="139"/>
    </location>
</feature>
<protein>
    <submittedName>
        <fullName evidence="2">Uncharacterized protein</fullName>
    </submittedName>
</protein>
<dbReference type="RefSeq" id="XP_031944661.1">
    <property type="nucleotide sequence ID" value="XM_032086420.1"/>
</dbReference>
<feature type="compositionally biased region" description="Basic and acidic residues" evidence="1">
    <location>
        <begin position="53"/>
        <end position="65"/>
    </location>
</feature>
<organism evidence="2 3">
    <name type="scientific">Aspergillus pseudonomiae</name>
    <dbReference type="NCBI Taxonomy" id="1506151"/>
    <lineage>
        <taxon>Eukaryota</taxon>
        <taxon>Fungi</taxon>
        <taxon>Dikarya</taxon>
        <taxon>Ascomycota</taxon>
        <taxon>Pezizomycotina</taxon>
        <taxon>Eurotiomycetes</taxon>
        <taxon>Eurotiomycetidae</taxon>
        <taxon>Eurotiales</taxon>
        <taxon>Aspergillaceae</taxon>
        <taxon>Aspergillus</taxon>
        <taxon>Aspergillus subgen. Circumdati</taxon>
    </lineage>
</organism>
<dbReference type="AlphaFoldDB" id="A0A5N7DLM3"/>
<name>A0A5N7DLM3_9EURO</name>